<dbReference type="OrthoDB" id="9810065at2"/>
<dbReference type="EMBL" id="LN614827">
    <property type="protein sequence ID" value="CEG56009.1"/>
    <property type="molecule type" value="Genomic_DNA"/>
</dbReference>
<dbReference type="InterPro" id="IPR005119">
    <property type="entry name" value="LysR_subst-bd"/>
</dbReference>
<dbReference type="Gene3D" id="1.10.10.10">
    <property type="entry name" value="Winged helix-like DNA-binding domain superfamily/Winged helix DNA-binding domain"/>
    <property type="match status" value="1"/>
</dbReference>
<dbReference type="PROSITE" id="PS50931">
    <property type="entry name" value="HTH_LYSR"/>
    <property type="match status" value="1"/>
</dbReference>
<evidence type="ECO:0000313" key="7">
    <source>
        <dbReference type="Proteomes" id="UP000032430"/>
    </source>
</evidence>
<dbReference type="Pfam" id="PF00126">
    <property type="entry name" value="HTH_1"/>
    <property type="match status" value="1"/>
</dbReference>
<dbReference type="HOGENOM" id="CLU_039613_16_2_6"/>
<comment type="similarity">
    <text evidence="1">Belongs to the LysR transcriptional regulatory family.</text>
</comment>
<dbReference type="InterPro" id="IPR000847">
    <property type="entry name" value="LysR_HTH_N"/>
</dbReference>
<dbReference type="GO" id="GO:0043565">
    <property type="term" value="F:sequence-specific DNA binding"/>
    <property type="evidence" value="ECO:0007669"/>
    <property type="project" value="TreeGrafter"/>
</dbReference>
<dbReference type="GO" id="GO:0006351">
    <property type="term" value="P:DNA-templated transcription"/>
    <property type="evidence" value="ECO:0007669"/>
    <property type="project" value="TreeGrafter"/>
</dbReference>
<reference evidence="7" key="1">
    <citation type="submission" date="2014-09" db="EMBL/GenBank/DDBJ databases">
        <authorList>
            <person name="Gomez-Valero L."/>
        </authorList>
    </citation>
    <scope>NUCLEOTIDE SEQUENCE [LARGE SCALE GENOMIC DNA]</scope>
    <source>
        <strain evidence="7">ATCC700992</strain>
    </source>
</reference>
<proteinExistence type="inferred from homology"/>
<protein>
    <recommendedName>
        <fullName evidence="5">HTH lysR-type domain-containing protein</fullName>
    </recommendedName>
</protein>
<evidence type="ECO:0000256" key="3">
    <source>
        <dbReference type="ARBA" id="ARBA00023125"/>
    </source>
</evidence>
<dbReference type="Pfam" id="PF03466">
    <property type="entry name" value="LysR_substrate"/>
    <property type="match status" value="1"/>
</dbReference>
<dbReference type="RefSeq" id="WP_045094770.1">
    <property type="nucleotide sequence ID" value="NZ_LN614827.1"/>
</dbReference>
<evidence type="ECO:0000259" key="5">
    <source>
        <dbReference type="PROSITE" id="PS50931"/>
    </source>
</evidence>
<feature type="domain" description="HTH lysR-type" evidence="5">
    <location>
        <begin position="1"/>
        <end position="59"/>
    </location>
</feature>
<gene>
    <name evidence="6" type="ORF">LFA_0553</name>
</gene>
<evidence type="ECO:0000256" key="2">
    <source>
        <dbReference type="ARBA" id="ARBA00023015"/>
    </source>
</evidence>
<evidence type="ECO:0000313" key="6">
    <source>
        <dbReference type="EMBL" id="CEG56009.1"/>
    </source>
</evidence>
<dbReference type="GO" id="GO:0003700">
    <property type="term" value="F:DNA-binding transcription factor activity"/>
    <property type="evidence" value="ECO:0007669"/>
    <property type="project" value="InterPro"/>
</dbReference>
<dbReference type="SUPFAM" id="SSF53850">
    <property type="entry name" value="Periplasmic binding protein-like II"/>
    <property type="match status" value="1"/>
</dbReference>
<dbReference type="InterPro" id="IPR036390">
    <property type="entry name" value="WH_DNA-bd_sf"/>
</dbReference>
<sequence>MNTLGLIQTFCKVVQCASFTGAAKSLEISSAAVSKQIGLLEAELGVALLYRTTRQVTLTEIGSIYYHEVQHVLLALDKADGVIAAAKDEPSGLLRVKSSRYFAEHFIIPRLSAYMRTYPRVTLDLLIAEQIPHLLEEDLDVVYGMSAQVASNSIQKKITTTRYVFCASPSYITAHGQPEHPAELQEHRYITHTMREPNDCWVFSSGEIIYLKPILYLNDAQAMLESAINGLGVVALHHYQVANALSQGQLVEILVQYRMPQIPVFLYYHPGRYMQPKIKTWVQFMSHDLPGEL</sequence>
<dbReference type="PANTHER" id="PTHR30537:SF35">
    <property type="entry name" value="TRANSCRIPTIONAL REGULATORY PROTEIN"/>
    <property type="match status" value="1"/>
</dbReference>
<evidence type="ECO:0000256" key="1">
    <source>
        <dbReference type="ARBA" id="ARBA00009437"/>
    </source>
</evidence>
<evidence type="ECO:0000256" key="4">
    <source>
        <dbReference type="ARBA" id="ARBA00023163"/>
    </source>
</evidence>
<dbReference type="PRINTS" id="PR00039">
    <property type="entry name" value="HTHLYSR"/>
</dbReference>
<dbReference type="AlphaFoldDB" id="A0A098G213"/>
<dbReference type="STRING" id="1212491.LFA_0553"/>
<dbReference type="CDD" id="cd08422">
    <property type="entry name" value="PBP2_CrgA_like"/>
    <property type="match status" value="1"/>
</dbReference>
<dbReference type="Gene3D" id="3.40.190.290">
    <property type="match status" value="1"/>
</dbReference>
<dbReference type="KEGG" id="lfa:LFA_0553"/>
<dbReference type="PANTHER" id="PTHR30537">
    <property type="entry name" value="HTH-TYPE TRANSCRIPTIONAL REGULATOR"/>
    <property type="match status" value="1"/>
</dbReference>
<dbReference type="Proteomes" id="UP000032430">
    <property type="component" value="Chromosome I"/>
</dbReference>
<dbReference type="FunFam" id="1.10.10.10:FF:000001">
    <property type="entry name" value="LysR family transcriptional regulator"/>
    <property type="match status" value="1"/>
</dbReference>
<accession>A0A098G213</accession>
<dbReference type="SUPFAM" id="SSF46785">
    <property type="entry name" value="Winged helix' DNA-binding domain"/>
    <property type="match status" value="1"/>
</dbReference>
<dbReference type="InterPro" id="IPR058163">
    <property type="entry name" value="LysR-type_TF_proteobact-type"/>
</dbReference>
<keyword evidence="7" id="KW-1185">Reference proteome</keyword>
<keyword evidence="3" id="KW-0238">DNA-binding</keyword>
<name>A0A098G213_9GAMM</name>
<dbReference type="InterPro" id="IPR036388">
    <property type="entry name" value="WH-like_DNA-bd_sf"/>
</dbReference>
<keyword evidence="2" id="KW-0805">Transcription regulation</keyword>
<organism evidence="6 7">
    <name type="scientific">Legionella fallonii LLAP-10</name>
    <dbReference type="NCBI Taxonomy" id="1212491"/>
    <lineage>
        <taxon>Bacteria</taxon>
        <taxon>Pseudomonadati</taxon>
        <taxon>Pseudomonadota</taxon>
        <taxon>Gammaproteobacteria</taxon>
        <taxon>Legionellales</taxon>
        <taxon>Legionellaceae</taxon>
        <taxon>Legionella</taxon>
    </lineage>
</organism>
<keyword evidence="4" id="KW-0804">Transcription</keyword>